<dbReference type="InterPro" id="IPR029044">
    <property type="entry name" value="Nucleotide-diphossugar_trans"/>
</dbReference>
<name>A0ABW7CF23_9CYAN</name>
<dbReference type="Proteomes" id="UP001604335">
    <property type="component" value="Unassembled WGS sequence"/>
</dbReference>
<gene>
    <name evidence="1" type="ORF">VPK24_14295</name>
</gene>
<organism evidence="1 2">
    <name type="scientific">Limnothrix redekei LRLZ20PSL1</name>
    <dbReference type="NCBI Taxonomy" id="3112953"/>
    <lineage>
        <taxon>Bacteria</taxon>
        <taxon>Bacillati</taxon>
        <taxon>Cyanobacteriota</taxon>
        <taxon>Cyanophyceae</taxon>
        <taxon>Pseudanabaenales</taxon>
        <taxon>Pseudanabaenaceae</taxon>
        <taxon>Limnothrix</taxon>
    </lineage>
</organism>
<dbReference type="Gene3D" id="3.90.550.10">
    <property type="entry name" value="Spore Coat Polysaccharide Biosynthesis Protein SpsA, Chain A"/>
    <property type="match status" value="1"/>
</dbReference>
<comment type="caution">
    <text evidence="1">The sequence shown here is derived from an EMBL/GenBank/DDBJ whole genome shotgun (WGS) entry which is preliminary data.</text>
</comment>
<dbReference type="RefSeq" id="WP_393014372.1">
    <property type="nucleotide sequence ID" value="NZ_JAZAQF010000082.1"/>
</dbReference>
<accession>A0ABW7CF23</accession>
<protein>
    <submittedName>
        <fullName evidence="1">Npun_R2821/Npun_R2822 family protein</fullName>
    </submittedName>
</protein>
<evidence type="ECO:0000313" key="2">
    <source>
        <dbReference type="Proteomes" id="UP001604335"/>
    </source>
</evidence>
<evidence type="ECO:0000313" key="1">
    <source>
        <dbReference type="EMBL" id="MFG3818814.1"/>
    </source>
</evidence>
<reference evidence="2" key="1">
    <citation type="journal article" date="2024" name="Algal Res.">
        <title>Biochemical, toxicological and genomic investigation of a high-biomass producing Limnothrix strain isolated from Italian shallow drinking water reservoir.</title>
        <authorList>
            <person name="Simonazzi M."/>
            <person name="Shishido T.K."/>
            <person name="Delbaje E."/>
            <person name="Wahlsten M."/>
            <person name="Fewer D.P."/>
            <person name="Sivonen K."/>
            <person name="Pezzolesi L."/>
            <person name="Pistocchi R."/>
        </authorList>
    </citation>
    <scope>NUCLEOTIDE SEQUENCE [LARGE SCALE GENOMIC DNA]</scope>
    <source>
        <strain evidence="2">LRLZ20PSL1</strain>
    </source>
</reference>
<dbReference type="SUPFAM" id="SSF53448">
    <property type="entry name" value="Nucleotide-diphospho-sugar transferases"/>
    <property type="match status" value="1"/>
</dbReference>
<proteinExistence type="predicted"/>
<dbReference type="InterPro" id="IPR054619">
    <property type="entry name" value="Npun_R2821-like"/>
</dbReference>
<sequence length="310" mass="36086">MSRGFYIIANDKVTEHAIALLESIRATDSETPVMLIPYDDHYQKVAKILSDRFGVLLFEDLEFIQRLSVQLQSIFGQEFFARPNQFRKQACWFGPFDEFLYIDTDLIVFEPIIQCLDALSEADFVCYDYQHAGGLKDVFTSTVLEQGIFTEEDLRGTFNGGLWGSRKGLITEQDLYDTFAECAAHPEYFDFSKKTSDQPIINYMVLRRFPRCWNWTQRPAKGPGSWAGSKHFVWQGDRLIDPKVNKPVPYLHWAGIRLQPGCPYWELWEKYRYLHEPKPTVSPLAPPPPRSIWQRALTKAKRILKPHPKR</sequence>
<keyword evidence="2" id="KW-1185">Reference proteome</keyword>
<dbReference type="NCBIfam" id="NF045582">
    <property type="entry name" value="Npun_R2823_gen"/>
    <property type="match status" value="1"/>
</dbReference>
<dbReference type="EMBL" id="JAZAQF010000082">
    <property type="protein sequence ID" value="MFG3818814.1"/>
    <property type="molecule type" value="Genomic_DNA"/>
</dbReference>